<organism evidence="1 2">
    <name type="scientific">Pisolithus microcarpus 441</name>
    <dbReference type="NCBI Taxonomy" id="765257"/>
    <lineage>
        <taxon>Eukaryota</taxon>
        <taxon>Fungi</taxon>
        <taxon>Dikarya</taxon>
        <taxon>Basidiomycota</taxon>
        <taxon>Agaricomycotina</taxon>
        <taxon>Agaricomycetes</taxon>
        <taxon>Agaricomycetidae</taxon>
        <taxon>Boletales</taxon>
        <taxon>Sclerodermatineae</taxon>
        <taxon>Pisolithaceae</taxon>
        <taxon>Pisolithus</taxon>
    </lineage>
</organism>
<evidence type="ECO:0000313" key="1">
    <source>
        <dbReference type="EMBL" id="KIK27704.1"/>
    </source>
</evidence>
<reference evidence="2" key="2">
    <citation type="submission" date="2015-01" db="EMBL/GenBank/DDBJ databases">
        <title>Evolutionary Origins and Diversification of the Mycorrhizal Mutualists.</title>
        <authorList>
            <consortium name="DOE Joint Genome Institute"/>
            <consortium name="Mycorrhizal Genomics Consortium"/>
            <person name="Kohler A."/>
            <person name="Kuo A."/>
            <person name="Nagy L.G."/>
            <person name="Floudas D."/>
            <person name="Copeland A."/>
            <person name="Barry K.W."/>
            <person name="Cichocki N."/>
            <person name="Veneault-Fourrey C."/>
            <person name="LaButti K."/>
            <person name="Lindquist E.A."/>
            <person name="Lipzen A."/>
            <person name="Lundell T."/>
            <person name="Morin E."/>
            <person name="Murat C."/>
            <person name="Riley R."/>
            <person name="Ohm R."/>
            <person name="Sun H."/>
            <person name="Tunlid A."/>
            <person name="Henrissat B."/>
            <person name="Grigoriev I.V."/>
            <person name="Hibbett D.S."/>
            <person name="Martin F."/>
        </authorList>
    </citation>
    <scope>NUCLEOTIDE SEQUENCE [LARGE SCALE GENOMIC DNA]</scope>
    <source>
        <strain evidence="2">441</strain>
    </source>
</reference>
<keyword evidence="2" id="KW-1185">Reference proteome</keyword>
<dbReference type="EMBL" id="KN833695">
    <property type="protein sequence ID" value="KIK27704.1"/>
    <property type="molecule type" value="Genomic_DNA"/>
</dbReference>
<gene>
    <name evidence="1" type="ORF">PISMIDRAFT_674607</name>
</gene>
<dbReference type="HOGENOM" id="CLU_2688722_0_0_1"/>
<name>A0A0C9ZNU7_9AGAM</name>
<reference evidence="1 2" key="1">
    <citation type="submission" date="2014-04" db="EMBL/GenBank/DDBJ databases">
        <authorList>
            <consortium name="DOE Joint Genome Institute"/>
            <person name="Kuo A."/>
            <person name="Kohler A."/>
            <person name="Costa M.D."/>
            <person name="Nagy L.G."/>
            <person name="Floudas D."/>
            <person name="Copeland A."/>
            <person name="Barry K.W."/>
            <person name="Cichocki N."/>
            <person name="Veneault-Fourrey C."/>
            <person name="LaButti K."/>
            <person name="Lindquist E.A."/>
            <person name="Lipzen A."/>
            <person name="Lundell T."/>
            <person name="Morin E."/>
            <person name="Murat C."/>
            <person name="Sun H."/>
            <person name="Tunlid A."/>
            <person name="Henrissat B."/>
            <person name="Grigoriev I.V."/>
            <person name="Hibbett D.S."/>
            <person name="Martin F."/>
            <person name="Nordberg H.P."/>
            <person name="Cantor M.N."/>
            <person name="Hua S.X."/>
        </authorList>
    </citation>
    <scope>NUCLEOTIDE SEQUENCE [LARGE SCALE GENOMIC DNA]</scope>
    <source>
        <strain evidence="1 2">441</strain>
    </source>
</reference>
<protein>
    <submittedName>
        <fullName evidence="1">Uncharacterized protein</fullName>
    </submittedName>
</protein>
<dbReference type="Proteomes" id="UP000054018">
    <property type="component" value="Unassembled WGS sequence"/>
</dbReference>
<sequence>MSEYSGVVWAYILEANIPSRLIVGDNALLWRALCYVARVLALRRSFTGAINEAFGLFYTRYLIYFAHSRAGLAT</sequence>
<evidence type="ECO:0000313" key="2">
    <source>
        <dbReference type="Proteomes" id="UP000054018"/>
    </source>
</evidence>
<dbReference type="AlphaFoldDB" id="A0A0C9ZNU7"/>
<accession>A0A0C9ZNU7</accession>
<proteinExistence type="predicted"/>